<dbReference type="RefSeq" id="WP_184148408.1">
    <property type="nucleotide sequence ID" value="NZ_JACHFM010000002.1"/>
</dbReference>
<evidence type="ECO:0000313" key="2">
    <source>
        <dbReference type="EMBL" id="MBB5221970.1"/>
    </source>
</evidence>
<organism evidence="2 3">
    <name type="scientific">Amaricoccus macauensis</name>
    <dbReference type="NCBI Taxonomy" id="57001"/>
    <lineage>
        <taxon>Bacteria</taxon>
        <taxon>Pseudomonadati</taxon>
        <taxon>Pseudomonadota</taxon>
        <taxon>Alphaproteobacteria</taxon>
        <taxon>Rhodobacterales</taxon>
        <taxon>Paracoccaceae</taxon>
        <taxon>Amaricoccus</taxon>
    </lineage>
</organism>
<dbReference type="InterPro" id="IPR035940">
    <property type="entry name" value="CAP_sf"/>
</dbReference>
<proteinExistence type="predicted"/>
<dbReference type="CDD" id="cd05379">
    <property type="entry name" value="CAP_bacterial"/>
    <property type="match status" value="1"/>
</dbReference>
<keyword evidence="3" id="KW-1185">Reference proteome</keyword>
<dbReference type="AlphaFoldDB" id="A0A840SMK2"/>
<dbReference type="Pfam" id="PF00188">
    <property type="entry name" value="CAP"/>
    <property type="match status" value="1"/>
</dbReference>
<accession>A0A840SMK2</accession>
<dbReference type="InterPro" id="IPR014044">
    <property type="entry name" value="CAP_dom"/>
</dbReference>
<reference evidence="2 3" key="1">
    <citation type="submission" date="2020-08" db="EMBL/GenBank/DDBJ databases">
        <title>Genomic Encyclopedia of Type Strains, Phase IV (KMG-IV): sequencing the most valuable type-strain genomes for metagenomic binning, comparative biology and taxonomic classification.</title>
        <authorList>
            <person name="Goeker M."/>
        </authorList>
    </citation>
    <scope>NUCLEOTIDE SEQUENCE [LARGE SCALE GENOMIC DNA]</scope>
    <source>
        <strain evidence="2 3">DSM 101730</strain>
    </source>
</reference>
<evidence type="ECO:0000313" key="3">
    <source>
        <dbReference type="Proteomes" id="UP000549457"/>
    </source>
</evidence>
<comment type="caution">
    <text evidence="2">The sequence shown here is derived from an EMBL/GenBank/DDBJ whole genome shotgun (WGS) entry which is preliminary data.</text>
</comment>
<gene>
    <name evidence="2" type="ORF">HNP73_001906</name>
</gene>
<dbReference type="Proteomes" id="UP000549457">
    <property type="component" value="Unassembled WGS sequence"/>
</dbReference>
<sequence length="191" mass="20770">MTPLPAISATAARGADAPVALDAPDQALFSEAVLRFSNAVRKAHGRAPLRLDARLSRAAGDHAHNMARLRSHSHVLPVKGQKDLSQRLHRQSLKFRLAGENIAQDKVFRLLGRPISAKSDGCRFTYGDTGQPVPRHSYASLAEQVVNRWLNSPKHRESLLSKKFSRLGAGVAADQDGPACGDFYLVQAFAD</sequence>
<protein>
    <submittedName>
        <fullName evidence="2">Uncharacterized protein YkwD</fullName>
    </submittedName>
</protein>
<feature type="domain" description="SCP" evidence="1">
    <location>
        <begin position="36"/>
        <end position="189"/>
    </location>
</feature>
<dbReference type="PANTHER" id="PTHR31157">
    <property type="entry name" value="SCP DOMAIN-CONTAINING PROTEIN"/>
    <property type="match status" value="1"/>
</dbReference>
<dbReference type="SUPFAM" id="SSF55797">
    <property type="entry name" value="PR-1-like"/>
    <property type="match status" value="1"/>
</dbReference>
<dbReference type="EMBL" id="JACHFM010000002">
    <property type="protein sequence ID" value="MBB5221970.1"/>
    <property type="molecule type" value="Genomic_DNA"/>
</dbReference>
<dbReference type="Gene3D" id="3.40.33.10">
    <property type="entry name" value="CAP"/>
    <property type="match status" value="1"/>
</dbReference>
<dbReference type="PANTHER" id="PTHR31157:SF1">
    <property type="entry name" value="SCP DOMAIN-CONTAINING PROTEIN"/>
    <property type="match status" value="1"/>
</dbReference>
<evidence type="ECO:0000259" key="1">
    <source>
        <dbReference type="Pfam" id="PF00188"/>
    </source>
</evidence>
<name>A0A840SMK2_9RHOB</name>